<dbReference type="InterPro" id="IPR001128">
    <property type="entry name" value="Cyt_P450"/>
</dbReference>
<keyword evidence="7 8" id="KW-0349">Heme</keyword>
<dbReference type="VEuPathDB" id="FungiDB:Z519_02620"/>
<feature type="signal peptide" evidence="9">
    <location>
        <begin position="1"/>
        <end position="17"/>
    </location>
</feature>
<evidence type="ECO:0000256" key="9">
    <source>
        <dbReference type="SAM" id="SignalP"/>
    </source>
</evidence>
<dbReference type="SUPFAM" id="SSF48264">
    <property type="entry name" value="Cytochrome P450"/>
    <property type="match status" value="1"/>
</dbReference>
<dbReference type="PANTHER" id="PTHR46206:SF6">
    <property type="entry name" value="CYTOCHROME P450 MONOOXYGENASE AN1598-RELATED"/>
    <property type="match status" value="1"/>
</dbReference>
<sequence>MMLSFTLLAIVLLLTSAWRGFQVYVKKERLPKVDFLRISQKPGGKAGDADDVKAFLSDSLSAIMKGYNEYSKKGKHFLLRTPRQVYFIAAPRCLEEIRKISDSQLSQPAAAITIFQIKHNFHEALENDSYHFNVVRGKMRQALGFHLDSLTKESRHAFDVEIGGREGEWNELNVWNVTCKIVTRMVNRMLVGEPLCRNEEYLQFSCDIAPSVFDTALRIRNYPDFVKTIMMYFMTERKRQQAVANKHLLPIIKQRMAMLQDPAANEKMDRPNDTIQWLLDMTPPEKRDPEILMHRLVHINVNAIHAPAYTITECIFDLCRHPEIHEELRTEIAEVLGLHREGGGWSKDNIDRLLKLDSFIRESSRLTPMSAIKMERYAVRDTVLSDGTMIPKGTSIGVIAHGRHMDEDICPNATTWDPFRYARLREGRNPADIENTFAEASPDNMLFGLGRHACPGRHFASVLCKIFLVTTLARYDIKFLEGKPLPEGHWTQKFRHPDVKATIGWKRRPMEKRFAGLVD</sequence>
<evidence type="ECO:0000256" key="6">
    <source>
        <dbReference type="ARBA" id="ARBA00023033"/>
    </source>
</evidence>
<evidence type="ECO:0000256" key="2">
    <source>
        <dbReference type="ARBA" id="ARBA00010617"/>
    </source>
</evidence>
<dbReference type="CDD" id="cd11041">
    <property type="entry name" value="CYP503A1-like"/>
    <property type="match status" value="1"/>
</dbReference>
<protein>
    <submittedName>
        <fullName evidence="10">Unplaced genomic scaffold supercont1.3, whole genome shotgun sequence</fullName>
    </submittedName>
</protein>
<feature type="binding site" description="axial binding residue" evidence="7">
    <location>
        <position position="454"/>
    </location>
    <ligand>
        <name>heme</name>
        <dbReference type="ChEBI" id="CHEBI:30413"/>
    </ligand>
    <ligandPart>
        <name>Fe</name>
        <dbReference type="ChEBI" id="CHEBI:18248"/>
    </ligandPart>
</feature>
<comment type="cofactor">
    <cofactor evidence="1 7">
        <name>heme</name>
        <dbReference type="ChEBI" id="CHEBI:30413"/>
    </cofactor>
</comment>
<keyword evidence="4 8" id="KW-0560">Oxidoreductase</keyword>
<evidence type="ECO:0000256" key="7">
    <source>
        <dbReference type="PIRSR" id="PIRSR602403-1"/>
    </source>
</evidence>
<organism evidence="10">
    <name type="scientific">Cladophialophora bantiana (strain ATCC 10958 / CBS 173.52 / CDC B-1940 / NIH 8579)</name>
    <name type="common">Xylohypha bantiana</name>
    <dbReference type="NCBI Taxonomy" id="1442370"/>
    <lineage>
        <taxon>Eukaryota</taxon>
        <taxon>Fungi</taxon>
        <taxon>Dikarya</taxon>
        <taxon>Ascomycota</taxon>
        <taxon>Pezizomycotina</taxon>
        <taxon>Eurotiomycetes</taxon>
        <taxon>Chaetothyriomycetidae</taxon>
        <taxon>Chaetothyriales</taxon>
        <taxon>Herpotrichiellaceae</taxon>
        <taxon>Cladophialophora</taxon>
    </lineage>
</organism>
<evidence type="ECO:0000256" key="3">
    <source>
        <dbReference type="ARBA" id="ARBA00022723"/>
    </source>
</evidence>
<evidence type="ECO:0000256" key="1">
    <source>
        <dbReference type="ARBA" id="ARBA00001971"/>
    </source>
</evidence>
<dbReference type="GO" id="GO:0020037">
    <property type="term" value="F:heme binding"/>
    <property type="evidence" value="ECO:0007669"/>
    <property type="project" value="InterPro"/>
</dbReference>
<dbReference type="Gene3D" id="1.10.630.10">
    <property type="entry name" value="Cytochrome P450"/>
    <property type="match status" value="1"/>
</dbReference>
<dbReference type="PANTHER" id="PTHR46206">
    <property type="entry name" value="CYTOCHROME P450"/>
    <property type="match status" value="1"/>
</dbReference>
<evidence type="ECO:0000256" key="5">
    <source>
        <dbReference type="ARBA" id="ARBA00023004"/>
    </source>
</evidence>
<dbReference type="GeneID" id="27695548"/>
<keyword evidence="9" id="KW-0732">Signal</keyword>
<dbReference type="InterPro" id="IPR017972">
    <property type="entry name" value="Cyt_P450_CS"/>
</dbReference>
<keyword evidence="6 8" id="KW-0503">Monooxygenase</keyword>
<dbReference type="GO" id="GO:0005506">
    <property type="term" value="F:iron ion binding"/>
    <property type="evidence" value="ECO:0007669"/>
    <property type="project" value="InterPro"/>
</dbReference>
<keyword evidence="3 7" id="KW-0479">Metal-binding</keyword>
<name>A0A0D2HV34_CLAB1</name>
<comment type="similarity">
    <text evidence="2 8">Belongs to the cytochrome P450 family.</text>
</comment>
<dbReference type="RefSeq" id="XP_016623897.1">
    <property type="nucleotide sequence ID" value="XM_016760376.1"/>
</dbReference>
<evidence type="ECO:0000256" key="4">
    <source>
        <dbReference type="ARBA" id="ARBA00023002"/>
    </source>
</evidence>
<gene>
    <name evidence="10" type="ORF">Z519_02620</name>
</gene>
<feature type="chain" id="PRO_5002259956" evidence="9">
    <location>
        <begin position="18"/>
        <end position="519"/>
    </location>
</feature>
<dbReference type="InterPro" id="IPR002403">
    <property type="entry name" value="Cyt_P450_E_grp-IV"/>
</dbReference>
<proteinExistence type="inferred from homology"/>
<dbReference type="PROSITE" id="PS00086">
    <property type="entry name" value="CYTOCHROME_P450"/>
    <property type="match status" value="1"/>
</dbReference>
<accession>A0A0D2HV34</accession>
<dbReference type="GO" id="GO:0004497">
    <property type="term" value="F:monooxygenase activity"/>
    <property type="evidence" value="ECO:0007669"/>
    <property type="project" value="UniProtKB-KW"/>
</dbReference>
<dbReference type="InterPro" id="IPR036396">
    <property type="entry name" value="Cyt_P450_sf"/>
</dbReference>
<dbReference type="AlphaFoldDB" id="A0A0D2HV34"/>
<keyword evidence="5 7" id="KW-0408">Iron</keyword>
<evidence type="ECO:0000313" key="10">
    <source>
        <dbReference type="EMBL" id="KIW97228.1"/>
    </source>
</evidence>
<dbReference type="OrthoDB" id="1844152at2759"/>
<dbReference type="EMBL" id="KN846982">
    <property type="protein sequence ID" value="KIW97228.1"/>
    <property type="molecule type" value="Genomic_DNA"/>
</dbReference>
<dbReference type="HOGENOM" id="CLU_022195_0_2_1"/>
<reference evidence="10" key="1">
    <citation type="submission" date="2015-01" db="EMBL/GenBank/DDBJ databases">
        <title>The Genome Sequence of Cladophialophora bantiana CBS 173.52.</title>
        <authorList>
            <consortium name="The Broad Institute Genomics Platform"/>
            <person name="Cuomo C."/>
            <person name="de Hoog S."/>
            <person name="Gorbushina A."/>
            <person name="Stielow B."/>
            <person name="Teixiera M."/>
            <person name="Abouelleil A."/>
            <person name="Chapman S.B."/>
            <person name="Priest M."/>
            <person name="Young S.K."/>
            <person name="Wortman J."/>
            <person name="Nusbaum C."/>
            <person name="Birren B."/>
        </authorList>
    </citation>
    <scope>NUCLEOTIDE SEQUENCE [LARGE SCALE GENOMIC DNA]</scope>
    <source>
        <strain evidence="10">CBS 173.52</strain>
    </source>
</reference>
<evidence type="ECO:0000256" key="8">
    <source>
        <dbReference type="RuleBase" id="RU000461"/>
    </source>
</evidence>
<dbReference type="PRINTS" id="PR00465">
    <property type="entry name" value="EP450IV"/>
</dbReference>
<dbReference type="GO" id="GO:0016705">
    <property type="term" value="F:oxidoreductase activity, acting on paired donors, with incorporation or reduction of molecular oxygen"/>
    <property type="evidence" value="ECO:0007669"/>
    <property type="project" value="InterPro"/>
</dbReference>
<dbReference type="Pfam" id="PF00067">
    <property type="entry name" value="p450"/>
    <property type="match status" value="1"/>
</dbReference>